<dbReference type="AlphaFoldDB" id="A0A6I3ITZ5"/>
<protein>
    <submittedName>
        <fullName evidence="2">Uncharacterized protein</fullName>
    </submittedName>
</protein>
<accession>A0A6I3ITZ5</accession>
<proteinExistence type="predicted"/>
<name>A0A6I3ITZ5_9ACTN</name>
<dbReference type="EMBL" id="WLCI01000003">
    <property type="protein sequence ID" value="MTB93943.1"/>
    <property type="molecule type" value="Genomic_DNA"/>
</dbReference>
<evidence type="ECO:0000313" key="3">
    <source>
        <dbReference type="Proteomes" id="UP000433406"/>
    </source>
</evidence>
<sequence>MSETNPEQVENEADEYAPEEPESPDTGTVYEGATGEPAATPNDETPDEEEPA</sequence>
<evidence type="ECO:0000313" key="2">
    <source>
        <dbReference type="EMBL" id="MTB93943.1"/>
    </source>
</evidence>
<keyword evidence="3" id="KW-1185">Reference proteome</keyword>
<dbReference type="RefSeq" id="WP_154613744.1">
    <property type="nucleotide sequence ID" value="NZ_CP053660.1"/>
</dbReference>
<evidence type="ECO:0000256" key="1">
    <source>
        <dbReference type="SAM" id="MobiDB-lite"/>
    </source>
</evidence>
<organism evidence="2 3">
    <name type="scientific">Nocardioides marmotae</name>
    <dbReference type="NCBI Taxonomy" id="2663857"/>
    <lineage>
        <taxon>Bacteria</taxon>
        <taxon>Bacillati</taxon>
        <taxon>Actinomycetota</taxon>
        <taxon>Actinomycetes</taxon>
        <taxon>Propionibacteriales</taxon>
        <taxon>Nocardioidaceae</taxon>
        <taxon>Nocardioides</taxon>
    </lineage>
</organism>
<dbReference type="Proteomes" id="UP000433406">
    <property type="component" value="Unassembled WGS sequence"/>
</dbReference>
<feature type="compositionally biased region" description="Acidic residues" evidence="1">
    <location>
        <begin position="9"/>
        <end position="23"/>
    </location>
</feature>
<reference evidence="2 3" key="1">
    <citation type="submission" date="2019-10" db="EMBL/GenBank/DDBJ databases">
        <title>Nocardioides novel species isolated from the excrement of Marmot.</title>
        <authorList>
            <person name="Zhang G."/>
        </authorList>
    </citation>
    <scope>NUCLEOTIDE SEQUENCE [LARGE SCALE GENOMIC DNA]</scope>
    <source>
        <strain evidence="3">zg-579</strain>
    </source>
</reference>
<feature type="region of interest" description="Disordered" evidence="1">
    <location>
        <begin position="1"/>
        <end position="52"/>
    </location>
</feature>
<gene>
    <name evidence="2" type="ORF">GGQ22_02505</name>
</gene>
<comment type="caution">
    <text evidence="2">The sequence shown here is derived from an EMBL/GenBank/DDBJ whole genome shotgun (WGS) entry which is preliminary data.</text>
</comment>